<dbReference type="Proteomes" id="UP000602198">
    <property type="component" value="Unassembled WGS sequence"/>
</dbReference>
<organism evidence="1 2">
    <name type="scientific">Nocardia acididurans</name>
    <dbReference type="NCBI Taxonomy" id="2802282"/>
    <lineage>
        <taxon>Bacteria</taxon>
        <taxon>Bacillati</taxon>
        <taxon>Actinomycetota</taxon>
        <taxon>Actinomycetes</taxon>
        <taxon>Mycobacteriales</taxon>
        <taxon>Nocardiaceae</taxon>
        <taxon>Nocardia</taxon>
    </lineage>
</organism>
<gene>
    <name evidence="1" type="ORF">JK358_35120</name>
</gene>
<evidence type="ECO:0000313" key="2">
    <source>
        <dbReference type="Proteomes" id="UP000602198"/>
    </source>
</evidence>
<comment type="caution">
    <text evidence="1">The sequence shown here is derived from an EMBL/GenBank/DDBJ whole genome shotgun (WGS) entry which is preliminary data.</text>
</comment>
<evidence type="ECO:0000313" key="1">
    <source>
        <dbReference type="EMBL" id="MBL1079649.1"/>
    </source>
</evidence>
<reference evidence="1 2" key="1">
    <citation type="submission" date="2021-01" db="EMBL/GenBank/DDBJ databases">
        <title>WGS of actinomycetes isolated from Thailand.</title>
        <authorList>
            <person name="Thawai C."/>
        </authorList>
    </citation>
    <scope>NUCLEOTIDE SEQUENCE [LARGE SCALE GENOMIC DNA]</scope>
    <source>
        <strain evidence="1 2">LPG 2</strain>
    </source>
</reference>
<name>A0ABS1MGE6_9NOCA</name>
<dbReference type="PANTHER" id="PTHR42803:SF3">
    <property type="entry name" value="ACYL-COA DEHYDROGENASE-RELATED"/>
    <property type="match status" value="1"/>
</dbReference>
<dbReference type="SUPFAM" id="SSF56645">
    <property type="entry name" value="Acyl-CoA dehydrogenase NM domain-like"/>
    <property type="match status" value="1"/>
</dbReference>
<dbReference type="RefSeq" id="WP_201956840.1">
    <property type="nucleotide sequence ID" value="NZ_JAERRJ010000018.1"/>
</dbReference>
<proteinExistence type="predicted"/>
<dbReference type="InterPro" id="IPR009100">
    <property type="entry name" value="AcylCoA_DH/oxidase_NM_dom_sf"/>
</dbReference>
<keyword evidence="2" id="KW-1185">Reference proteome</keyword>
<dbReference type="EMBL" id="JAERRJ010000018">
    <property type="protein sequence ID" value="MBL1079649.1"/>
    <property type="molecule type" value="Genomic_DNA"/>
</dbReference>
<protein>
    <submittedName>
        <fullName evidence="1">Acyl-CoA dehydrogenase</fullName>
    </submittedName>
</protein>
<accession>A0ABS1MGE6</accession>
<dbReference type="InterPro" id="IPR052166">
    <property type="entry name" value="Diverse_Acyl-CoA_DH"/>
</dbReference>
<dbReference type="PANTHER" id="PTHR42803">
    <property type="entry name" value="ACYL-COA DEHYDROGENASE"/>
    <property type="match status" value="1"/>
</dbReference>
<sequence>MQPSLIMSARDIEFLLYDWLDVEALTGRERFADHSRETFDQVLQLSQELATRYFAPHNRENDLTEPTFDGEKVHIIPAVGRALRAFSDAGMMGAAMDYEIGGMQLPHTVFTACMSWFHRSVASDPDSACQPLQPPCNTRHFGLAAPE</sequence>